<accession>A0A4R2TIA4</accession>
<name>A0A4R2TIA4_9FIRM</name>
<evidence type="ECO:0000313" key="1">
    <source>
        <dbReference type="EMBL" id="TCQ03248.1"/>
    </source>
</evidence>
<gene>
    <name evidence="1" type="ORF">EDD79_101036</name>
</gene>
<protein>
    <submittedName>
        <fullName evidence="1">Uncharacterized protein</fullName>
    </submittedName>
</protein>
<proteinExistence type="predicted"/>
<evidence type="ECO:0000313" key="2">
    <source>
        <dbReference type="Proteomes" id="UP000295504"/>
    </source>
</evidence>
<dbReference type="AlphaFoldDB" id="A0A4R2TIA4"/>
<reference evidence="1 2" key="1">
    <citation type="submission" date="2019-03" db="EMBL/GenBank/DDBJ databases">
        <title>Genomic Encyclopedia of Type Strains, Phase IV (KMG-IV): sequencing the most valuable type-strain genomes for metagenomic binning, comparative biology and taxonomic classification.</title>
        <authorList>
            <person name="Goeker M."/>
        </authorList>
    </citation>
    <scope>NUCLEOTIDE SEQUENCE [LARGE SCALE GENOMIC DNA]</scope>
    <source>
        <strain evidence="1 2">DSM 100013</strain>
    </source>
</reference>
<dbReference type="EMBL" id="SLYC01000010">
    <property type="protein sequence ID" value="TCQ03248.1"/>
    <property type="molecule type" value="Genomic_DNA"/>
</dbReference>
<dbReference type="OrthoDB" id="6443639at2"/>
<comment type="caution">
    <text evidence="1">The sequence shown here is derived from an EMBL/GenBank/DDBJ whole genome shotgun (WGS) entry which is preliminary data.</text>
</comment>
<dbReference type="RefSeq" id="WP_132848072.1">
    <property type="nucleotide sequence ID" value="NZ_CP058648.1"/>
</dbReference>
<organism evidence="1 2">
    <name type="scientific">Serpentinicella alkaliphila</name>
    <dbReference type="NCBI Taxonomy" id="1734049"/>
    <lineage>
        <taxon>Bacteria</taxon>
        <taxon>Bacillati</taxon>
        <taxon>Bacillota</taxon>
        <taxon>Clostridia</taxon>
        <taxon>Peptostreptococcales</taxon>
        <taxon>Natronincolaceae</taxon>
        <taxon>Serpentinicella</taxon>
    </lineage>
</organism>
<keyword evidence="2" id="KW-1185">Reference proteome</keyword>
<sequence length="168" mass="19967">MYRKNIQKNLILVLFSIALFVIISSYTHYRSNKVTHSSSNQVEYYLENISEEPILLSRFLNFEWDEVYIIGPYTPNKKKHEIVGTTWYTNGTYIGYILDTYLFYDGEILADSFQELVFTRNNKVISTALLERRNGDFLNLEQHVYNSSNAKFIIEKDEYFFKRVIHSQ</sequence>
<dbReference type="Proteomes" id="UP000295504">
    <property type="component" value="Unassembled WGS sequence"/>
</dbReference>